<dbReference type="GO" id="GO:0051400">
    <property type="term" value="F:BH domain binding"/>
    <property type="evidence" value="ECO:0007669"/>
    <property type="project" value="TreeGrafter"/>
</dbReference>
<reference evidence="9" key="1">
    <citation type="submission" date="2021-10" db="EMBL/GenBank/DDBJ databases">
        <title>Tropical sea cucumber genome reveals ecological adaptation and Cuvierian tubules defense mechanism.</title>
        <authorList>
            <person name="Chen T."/>
        </authorList>
    </citation>
    <scope>NUCLEOTIDE SEQUENCE</scope>
    <source>
        <strain evidence="9">Nanhai2018</strain>
        <tissue evidence="9">Muscle</tissue>
    </source>
</reference>
<dbReference type="InterPro" id="IPR002475">
    <property type="entry name" value="Bcl2-like"/>
</dbReference>
<dbReference type="GO" id="GO:0042981">
    <property type="term" value="P:regulation of apoptotic process"/>
    <property type="evidence" value="ECO:0007669"/>
    <property type="project" value="InterPro"/>
</dbReference>
<keyword evidence="4" id="KW-0053">Apoptosis</keyword>
<dbReference type="SUPFAM" id="SSF56854">
    <property type="entry name" value="Bcl-2 inhibitors of programmed cell death"/>
    <property type="match status" value="1"/>
</dbReference>
<dbReference type="PANTHER" id="PTHR11256:SF48">
    <property type="entry name" value="BCL-2-RELATED OVARIAN KILLER PROTEIN"/>
    <property type="match status" value="1"/>
</dbReference>
<dbReference type="GO" id="GO:0097192">
    <property type="term" value="P:extrinsic apoptotic signaling pathway in absence of ligand"/>
    <property type="evidence" value="ECO:0007669"/>
    <property type="project" value="TreeGrafter"/>
</dbReference>
<feature type="transmembrane region" description="Helical" evidence="7">
    <location>
        <begin position="250"/>
        <end position="268"/>
    </location>
</feature>
<dbReference type="InterPro" id="IPR026298">
    <property type="entry name" value="Bcl-2_fam"/>
</dbReference>
<evidence type="ECO:0000256" key="7">
    <source>
        <dbReference type="SAM" id="Phobius"/>
    </source>
</evidence>
<dbReference type="InterPro" id="IPR036834">
    <property type="entry name" value="Bcl-2-like_sf"/>
</dbReference>
<dbReference type="Proteomes" id="UP001152320">
    <property type="component" value="Chromosome 13"/>
</dbReference>
<dbReference type="EMBL" id="JAIZAY010000013">
    <property type="protein sequence ID" value="KAJ8030682.1"/>
    <property type="molecule type" value="Genomic_DNA"/>
</dbReference>
<keyword evidence="3 7" id="KW-0812">Transmembrane</keyword>
<dbReference type="SMART" id="SM00337">
    <property type="entry name" value="BCL"/>
    <property type="match status" value="1"/>
</dbReference>
<dbReference type="PANTHER" id="PTHR11256">
    <property type="entry name" value="BCL-2 RELATED"/>
    <property type="match status" value="1"/>
</dbReference>
<dbReference type="OrthoDB" id="5947850at2759"/>
<feature type="domain" description="Bcl-2 Bcl-2 homology region 1-3" evidence="8">
    <location>
        <begin position="132"/>
        <end position="233"/>
    </location>
</feature>
<evidence type="ECO:0000256" key="5">
    <source>
        <dbReference type="ARBA" id="ARBA00022989"/>
    </source>
</evidence>
<dbReference type="InterPro" id="IPR046371">
    <property type="entry name" value="Bcl-2_BH1-3"/>
</dbReference>
<dbReference type="Gene3D" id="1.10.437.10">
    <property type="entry name" value="Blc2-like"/>
    <property type="match status" value="1"/>
</dbReference>
<evidence type="ECO:0000256" key="6">
    <source>
        <dbReference type="ARBA" id="ARBA00023136"/>
    </source>
</evidence>
<accession>A0A9Q1BPZ4</accession>
<comment type="similarity">
    <text evidence="2">Belongs to the Bcl-2 family.</text>
</comment>
<gene>
    <name evidence="9" type="ORF">HOLleu_27160</name>
</gene>
<evidence type="ECO:0000256" key="1">
    <source>
        <dbReference type="ARBA" id="ARBA00004167"/>
    </source>
</evidence>
<keyword evidence="10" id="KW-1185">Reference proteome</keyword>
<keyword evidence="5 7" id="KW-1133">Transmembrane helix</keyword>
<evidence type="ECO:0000256" key="2">
    <source>
        <dbReference type="ARBA" id="ARBA00009458"/>
    </source>
</evidence>
<evidence type="ECO:0000256" key="3">
    <source>
        <dbReference type="ARBA" id="ARBA00022692"/>
    </source>
</evidence>
<evidence type="ECO:0000259" key="8">
    <source>
        <dbReference type="SMART" id="SM00337"/>
    </source>
</evidence>
<protein>
    <submittedName>
        <fullName evidence="9">Bcl-2-related ovarian killer protein</fullName>
    </submittedName>
</protein>
<evidence type="ECO:0000313" key="9">
    <source>
        <dbReference type="EMBL" id="KAJ8030682.1"/>
    </source>
</evidence>
<dbReference type="AlphaFoldDB" id="A0A9Q1BPZ4"/>
<dbReference type="GO" id="GO:0008630">
    <property type="term" value="P:intrinsic apoptotic signaling pathway in response to DNA damage"/>
    <property type="evidence" value="ECO:0007669"/>
    <property type="project" value="TreeGrafter"/>
</dbReference>
<comment type="subcellular location">
    <subcellularLocation>
        <location evidence="1">Membrane</location>
        <topology evidence="1">Single-pass membrane protein</topology>
    </subcellularLocation>
</comment>
<dbReference type="GO" id="GO:0001836">
    <property type="term" value="P:release of cytochrome c from mitochondria"/>
    <property type="evidence" value="ECO:0007669"/>
    <property type="project" value="TreeGrafter"/>
</dbReference>
<dbReference type="GO" id="GO:0005741">
    <property type="term" value="C:mitochondrial outer membrane"/>
    <property type="evidence" value="ECO:0007669"/>
    <property type="project" value="TreeGrafter"/>
</dbReference>
<organism evidence="9 10">
    <name type="scientific">Holothuria leucospilota</name>
    <name type="common">Black long sea cucumber</name>
    <name type="synonym">Mertensiothuria leucospilota</name>
    <dbReference type="NCBI Taxonomy" id="206669"/>
    <lineage>
        <taxon>Eukaryota</taxon>
        <taxon>Metazoa</taxon>
        <taxon>Echinodermata</taxon>
        <taxon>Eleutherozoa</taxon>
        <taxon>Echinozoa</taxon>
        <taxon>Holothuroidea</taxon>
        <taxon>Aspidochirotacea</taxon>
        <taxon>Aspidochirotida</taxon>
        <taxon>Holothuriidae</taxon>
        <taxon>Holothuria</taxon>
    </lineage>
</organism>
<name>A0A9Q1BPZ4_HOLLE</name>
<proteinExistence type="inferred from homology"/>
<dbReference type="Pfam" id="PF00452">
    <property type="entry name" value="Bcl-2"/>
    <property type="match status" value="1"/>
</dbReference>
<comment type="caution">
    <text evidence="9">The sequence shown here is derived from an EMBL/GenBank/DDBJ whole genome shotgun (WGS) entry which is preliminary data.</text>
</comment>
<dbReference type="PROSITE" id="PS50062">
    <property type="entry name" value="BCL2_FAMILY"/>
    <property type="match status" value="1"/>
</dbReference>
<keyword evidence="6 7" id="KW-0472">Membrane</keyword>
<sequence>MAVKRSKGSLSDPLRHNLRNHVEGAVDRASRYASKTSNFLTKVSDAFQSIPEKGRPKSTEQQIVHQSRLILRDYLQHEVKRARSSSSRPLVTVSRITPSTANEDTDVEEKSDIIGSLLKLEVAELSDVSQKVILIGKELEIRYPNLFKGVANNLRVNLHSPNQLITAYMTVSSELFRFGITWLRIIALIVITKSLFLECLTEGNDQHSFNLVDAFQKVVRRRLTDWIIMNGGWIGLAFHVEKHRESRLSVWFYSILGMFLGVSCTWLLPWTLWTYHHADISTSSQG</sequence>
<evidence type="ECO:0000256" key="4">
    <source>
        <dbReference type="ARBA" id="ARBA00022703"/>
    </source>
</evidence>
<evidence type="ECO:0000313" key="10">
    <source>
        <dbReference type="Proteomes" id="UP001152320"/>
    </source>
</evidence>